<name>A0A6J5LZR3_9CAUD</name>
<dbReference type="EMBL" id="LR796345">
    <property type="protein sequence ID" value="CAB4138557.1"/>
    <property type="molecule type" value="Genomic_DNA"/>
</dbReference>
<proteinExistence type="predicted"/>
<gene>
    <name evidence="1" type="ORF">UFOVP331_117</name>
</gene>
<sequence>MTAIEWLIKQIDDNGFIKFATNEQIEQAKEMEEEQRVESYKKGYINGQMDAYTK</sequence>
<evidence type="ECO:0000313" key="1">
    <source>
        <dbReference type="EMBL" id="CAB4138557.1"/>
    </source>
</evidence>
<protein>
    <submittedName>
        <fullName evidence="1">Uncharacterized protein</fullName>
    </submittedName>
</protein>
<organism evidence="1">
    <name type="scientific">uncultured Caudovirales phage</name>
    <dbReference type="NCBI Taxonomy" id="2100421"/>
    <lineage>
        <taxon>Viruses</taxon>
        <taxon>Duplodnaviria</taxon>
        <taxon>Heunggongvirae</taxon>
        <taxon>Uroviricota</taxon>
        <taxon>Caudoviricetes</taxon>
        <taxon>Peduoviridae</taxon>
        <taxon>Maltschvirus</taxon>
        <taxon>Maltschvirus maltsch</taxon>
    </lineage>
</organism>
<reference evidence="1" key="1">
    <citation type="submission" date="2020-04" db="EMBL/GenBank/DDBJ databases">
        <authorList>
            <person name="Chiriac C."/>
            <person name="Salcher M."/>
            <person name="Ghai R."/>
            <person name="Kavagutti S V."/>
        </authorList>
    </citation>
    <scope>NUCLEOTIDE SEQUENCE</scope>
</reference>
<accession>A0A6J5LZR3</accession>